<evidence type="ECO:0000313" key="2">
    <source>
        <dbReference type="EMBL" id="MBB6000048.1"/>
    </source>
</evidence>
<evidence type="ECO:0000313" key="3">
    <source>
        <dbReference type="Proteomes" id="UP000578077"/>
    </source>
</evidence>
<feature type="compositionally biased region" description="Low complexity" evidence="1">
    <location>
        <begin position="104"/>
        <end position="118"/>
    </location>
</feature>
<feature type="region of interest" description="Disordered" evidence="1">
    <location>
        <begin position="96"/>
        <end position="118"/>
    </location>
</feature>
<dbReference type="Proteomes" id="UP000578077">
    <property type="component" value="Unassembled WGS sequence"/>
</dbReference>
<dbReference type="AlphaFoldDB" id="A0A841EGS9"/>
<reference evidence="2 3" key="1">
    <citation type="submission" date="2020-08" db="EMBL/GenBank/DDBJ databases">
        <title>Sequencing the genomes of 1000 actinobacteria strains.</title>
        <authorList>
            <person name="Klenk H.-P."/>
        </authorList>
    </citation>
    <scope>NUCLEOTIDE SEQUENCE [LARGE SCALE GENOMIC DNA]</scope>
    <source>
        <strain evidence="2 3">DSM 44593</strain>
    </source>
</reference>
<dbReference type="EMBL" id="JACHLY010000001">
    <property type="protein sequence ID" value="MBB6000048.1"/>
    <property type="molecule type" value="Genomic_DNA"/>
</dbReference>
<accession>A0A841EGS9</accession>
<comment type="caution">
    <text evidence="2">The sequence shown here is derived from an EMBL/GenBank/DDBJ whole genome shotgun (WGS) entry which is preliminary data.</text>
</comment>
<keyword evidence="3" id="KW-1185">Reference proteome</keyword>
<sequence>MPLWEYAPWGLAGAGCVEALQFAAAISRTRDWPWRAPGAPSAFPLLVSIVLRLGVGTVLAMALGGSDQVSGQIGAFVSGVAAPVFIERILGQFSGGRSLTPTDPSSLANASAPALGPV</sequence>
<proteinExistence type="predicted"/>
<organism evidence="2 3">
    <name type="scientific">Streptomonospora salina</name>
    <dbReference type="NCBI Taxonomy" id="104205"/>
    <lineage>
        <taxon>Bacteria</taxon>
        <taxon>Bacillati</taxon>
        <taxon>Actinomycetota</taxon>
        <taxon>Actinomycetes</taxon>
        <taxon>Streptosporangiales</taxon>
        <taxon>Nocardiopsidaceae</taxon>
        <taxon>Streptomonospora</taxon>
    </lineage>
</organism>
<evidence type="ECO:0000256" key="1">
    <source>
        <dbReference type="SAM" id="MobiDB-lite"/>
    </source>
</evidence>
<gene>
    <name evidence="2" type="ORF">HNR25_003799</name>
</gene>
<protein>
    <submittedName>
        <fullName evidence="2">Uncharacterized protein</fullName>
    </submittedName>
</protein>
<name>A0A841EGS9_9ACTN</name>